<protein>
    <submittedName>
        <fullName evidence="1">Uncharacterized protein</fullName>
    </submittedName>
</protein>
<dbReference type="KEGG" id="smo:SELMODRAFT_403811"/>
<dbReference type="AlphaFoldDB" id="D8QSL7"/>
<sequence length="515" mass="55795">MDQKILNFSRETGDLICSLFWGKNLADPSGKPIEFPYPAFHLVGQVRYMGREQFVEVAERVSKMRAREKLVLGGPSGCGKRVLGVVLFCHLWHLGCPAAHTQTGHLGLDATNDKLKAPEDAERVENTDTNLHGVGAMSLQKDGVNVCQIQEFCASSSSADTNARGRHLSPDGTEAVKDGLDARKPVCLLPYQDYKLIPADVFYASLVFTFLHDPIKLESLARIGRDMEKIAEWVSDLSETIIFIIDGGGVMDKALRPILSLHISLFVTDLTEIRPPEAPGRIPHICARPELSDNEYTCLVRHFGLNAVNSDMCGKCIKFLMIDNETDLHEVMDSYEDRLVAFISTLDCSQVRKFMNVILGAKSEHIVPFGASTGCVFNYGGASHVLCKHLRNVACSYLTARIHDAANDVVAAHEDVPAKLPQAPKIALTTAAAATSTATATSIAPAAAAATSTATATSTTAAITTMNTTIASTAVATMGMANTPVQLQVKTCTWKFKKGKYQGSVCGKLNCKRHK</sequence>
<keyword evidence="2" id="KW-1185">Reference proteome</keyword>
<evidence type="ECO:0000313" key="2">
    <source>
        <dbReference type="Proteomes" id="UP000001514"/>
    </source>
</evidence>
<reference evidence="1 2" key="1">
    <citation type="journal article" date="2011" name="Science">
        <title>The Selaginella genome identifies genetic changes associated with the evolution of vascular plants.</title>
        <authorList>
            <person name="Banks J.A."/>
            <person name="Nishiyama T."/>
            <person name="Hasebe M."/>
            <person name="Bowman J.L."/>
            <person name="Gribskov M."/>
            <person name="dePamphilis C."/>
            <person name="Albert V.A."/>
            <person name="Aono N."/>
            <person name="Aoyama T."/>
            <person name="Ambrose B.A."/>
            <person name="Ashton N.W."/>
            <person name="Axtell M.J."/>
            <person name="Barker E."/>
            <person name="Barker M.S."/>
            <person name="Bennetzen J.L."/>
            <person name="Bonawitz N.D."/>
            <person name="Chapple C."/>
            <person name="Cheng C."/>
            <person name="Correa L.G."/>
            <person name="Dacre M."/>
            <person name="DeBarry J."/>
            <person name="Dreyer I."/>
            <person name="Elias M."/>
            <person name="Engstrom E.M."/>
            <person name="Estelle M."/>
            <person name="Feng L."/>
            <person name="Finet C."/>
            <person name="Floyd S.K."/>
            <person name="Frommer W.B."/>
            <person name="Fujita T."/>
            <person name="Gramzow L."/>
            <person name="Gutensohn M."/>
            <person name="Harholt J."/>
            <person name="Hattori M."/>
            <person name="Heyl A."/>
            <person name="Hirai T."/>
            <person name="Hiwatashi Y."/>
            <person name="Ishikawa M."/>
            <person name="Iwata M."/>
            <person name="Karol K.G."/>
            <person name="Koehler B."/>
            <person name="Kolukisaoglu U."/>
            <person name="Kubo M."/>
            <person name="Kurata T."/>
            <person name="Lalonde S."/>
            <person name="Li K."/>
            <person name="Li Y."/>
            <person name="Litt A."/>
            <person name="Lyons E."/>
            <person name="Manning G."/>
            <person name="Maruyama T."/>
            <person name="Michael T.P."/>
            <person name="Mikami K."/>
            <person name="Miyazaki S."/>
            <person name="Morinaga S."/>
            <person name="Murata T."/>
            <person name="Mueller-Roeber B."/>
            <person name="Nelson D.R."/>
            <person name="Obara M."/>
            <person name="Oguri Y."/>
            <person name="Olmstead R.G."/>
            <person name="Onodera N."/>
            <person name="Petersen B.L."/>
            <person name="Pils B."/>
            <person name="Prigge M."/>
            <person name="Rensing S.A."/>
            <person name="Riano-Pachon D.M."/>
            <person name="Roberts A.W."/>
            <person name="Sato Y."/>
            <person name="Scheller H.V."/>
            <person name="Schulz B."/>
            <person name="Schulz C."/>
            <person name="Shakirov E.V."/>
            <person name="Shibagaki N."/>
            <person name="Shinohara N."/>
            <person name="Shippen D.E."/>
            <person name="Soerensen I."/>
            <person name="Sotooka R."/>
            <person name="Sugimoto N."/>
            <person name="Sugita M."/>
            <person name="Sumikawa N."/>
            <person name="Tanurdzic M."/>
            <person name="Theissen G."/>
            <person name="Ulvskov P."/>
            <person name="Wakazuki S."/>
            <person name="Weng J.K."/>
            <person name="Willats W.W."/>
            <person name="Wipf D."/>
            <person name="Wolf P.G."/>
            <person name="Yang L."/>
            <person name="Zimmer A.D."/>
            <person name="Zhu Q."/>
            <person name="Mitros T."/>
            <person name="Hellsten U."/>
            <person name="Loque D."/>
            <person name="Otillar R."/>
            <person name="Salamov A."/>
            <person name="Schmutz J."/>
            <person name="Shapiro H."/>
            <person name="Lindquist E."/>
            <person name="Lucas S."/>
            <person name="Rokhsar D."/>
            <person name="Grigoriev I.V."/>
        </authorList>
    </citation>
    <scope>NUCLEOTIDE SEQUENCE [LARGE SCALE GENOMIC DNA]</scope>
</reference>
<proteinExistence type="predicted"/>
<gene>
    <name evidence="1" type="ORF">SELMODRAFT_403811</name>
</gene>
<accession>D8QSL7</accession>
<dbReference type="Proteomes" id="UP000001514">
    <property type="component" value="Unassembled WGS sequence"/>
</dbReference>
<dbReference type="HOGENOM" id="CLU_529369_0_0_1"/>
<dbReference type="Gramene" id="EFJ37460">
    <property type="protein sequence ID" value="EFJ37460"/>
    <property type="gene ID" value="SELMODRAFT_403811"/>
</dbReference>
<dbReference type="EMBL" id="GL377566">
    <property type="protein sequence ID" value="EFJ37460.1"/>
    <property type="molecule type" value="Genomic_DNA"/>
</dbReference>
<organism evidence="2">
    <name type="scientific">Selaginella moellendorffii</name>
    <name type="common">Spikemoss</name>
    <dbReference type="NCBI Taxonomy" id="88036"/>
    <lineage>
        <taxon>Eukaryota</taxon>
        <taxon>Viridiplantae</taxon>
        <taxon>Streptophyta</taxon>
        <taxon>Embryophyta</taxon>
        <taxon>Tracheophyta</taxon>
        <taxon>Lycopodiopsida</taxon>
        <taxon>Selaginellales</taxon>
        <taxon>Selaginellaceae</taxon>
        <taxon>Selaginella</taxon>
    </lineage>
</organism>
<dbReference type="InParanoid" id="D8QSL7"/>
<name>D8QSL7_SELML</name>
<evidence type="ECO:0000313" key="1">
    <source>
        <dbReference type="EMBL" id="EFJ37460.1"/>
    </source>
</evidence>